<comment type="caution">
    <text evidence="2">The sequence shown here is derived from an EMBL/GenBank/DDBJ whole genome shotgun (WGS) entry which is preliminary data.</text>
</comment>
<dbReference type="GO" id="GO:0017000">
    <property type="term" value="P:antibiotic biosynthetic process"/>
    <property type="evidence" value="ECO:0007669"/>
    <property type="project" value="InterPro"/>
</dbReference>
<gene>
    <name evidence="2" type="ORF">DQ384_13910</name>
</gene>
<sequence>MAALVTALSGASLAVLPPISASAATVPAPTIPAISATALKPVGKPAARSAVKAPEFTYYARFLVNTRPPHAKPGDSWVTYLALYDVKKNRVGDGSARCTAAMVTRQGVIAQCTRVLRTKAGQLTLLGMDDRLGAPPWTSTAAILGGTGRYAGMTGSARVTVTQRNVVFRIHPLG</sequence>
<dbReference type="Proteomes" id="UP000253094">
    <property type="component" value="Unassembled WGS sequence"/>
</dbReference>
<evidence type="ECO:0000313" key="3">
    <source>
        <dbReference type="Proteomes" id="UP000253094"/>
    </source>
</evidence>
<evidence type="ECO:0000313" key="2">
    <source>
        <dbReference type="EMBL" id="RCG31034.1"/>
    </source>
</evidence>
<dbReference type="Gene3D" id="2.40.480.10">
    <property type="entry name" value="Allene oxide cyclase-like"/>
    <property type="match status" value="1"/>
</dbReference>
<evidence type="ECO:0008006" key="4">
    <source>
        <dbReference type="Google" id="ProtNLM"/>
    </source>
</evidence>
<feature type="chain" id="PRO_5016645737" description="Dirigent protein" evidence="1">
    <location>
        <begin position="24"/>
        <end position="174"/>
    </location>
</feature>
<dbReference type="AlphaFoldDB" id="A0A367FL91"/>
<accession>A0A367FL91</accession>
<dbReference type="GO" id="GO:0016853">
    <property type="term" value="F:isomerase activity"/>
    <property type="evidence" value="ECO:0007669"/>
    <property type="project" value="InterPro"/>
</dbReference>
<name>A0A367FL91_9ACTN</name>
<keyword evidence="1" id="KW-0732">Signal</keyword>
<protein>
    <recommendedName>
        <fullName evidence="4">Dirigent protein</fullName>
    </recommendedName>
</protein>
<dbReference type="RefSeq" id="WP_114029168.1">
    <property type="nucleotide sequence ID" value="NZ_QOIL01000006.1"/>
</dbReference>
<dbReference type="EMBL" id="QOIL01000006">
    <property type="protein sequence ID" value="RCG31034.1"/>
    <property type="molecule type" value="Genomic_DNA"/>
</dbReference>
<evidence type="ECO:0000256" key="1">
    <source>
        <dbReference type="SAM" id="SignalP"/>
    </source>
</evidence>
<organism evidence="2 3">
    <name type="scientific">Sphaerisporangium album</name>
    <dbReference type="NCBI Taxonomy" id="509200"/>
    <lineage>
        <taxon>Bacteria</taxon>
        <taxon>Bacillati</taxon>
        <taxon>Actinomycetota</taxon>
        <taxon>Actinomycetes</taxon>
        <taxon>Streptosporangiales</taxon>
        <taxon>Streptosporangiaceae</taxon>
        <taxon>Sphaerisporangium</taxon>
    </lineage>
</organism>
<dbReference type="InterPro" id="IPR044859">
    <property type="entry name" value="Allene_oxi_cyc_Dirigent"/>
</dbReference>
<dbReference type="OrthoDB" id="4221205at2"/>
<proteinExistence type="predicted"/>
<reference evidence="2 3" key="1">
    <citation type="submission" date="2018-06" db="EMBL/GenBank/DDBJ databases">
        <title>Sphaerisporangium craniellae sp. nov., isolated from a marine sponge in the South China Sea.</title>
        <authorList>
            <person name="Li L."/>
        </authorList>
    </citation>
    <scope>NUCLEOTIDE SEQUENCE [LARGE SCALE GENOMIC DNA]</scope>
    <source>
        <strain evidence="2 3">CCTCC AA 208026</strain>
    </source>
</reference>
<feature type="signal peptide" evidence="1">
    <location>
        <begin position="1"/>
        <end position="23"/>
    </location>
</feature>
<keyword evidence="3" id="KW-1185">Reference proteome</keyword>